<dbReference type="Gene3D" id="2.40.10.210">
    <property type="entry name" value="Phage tail proteins (gpFII-like)"/>
    <property type="match status" value="1"/>
</dbReference>
<evidence type="ECO:0000313" key="1">
    <source>
        <dbReference type="EMBL" id="MCQ9629804.1"/>
    </source>
</evidence>
<accession>A0ABT1WTS0</accession>
<evidence type="ECO:0000313" key="2">
    <source>
        <dbReference type="Proteomes" id="UP001206331"/>
    </source>
</evidence>
<dbReference type="InterPro" id="IPR025601">
    <property type="entry name" value="ATP-bd_sugar_transptr-like"/>
</dbReference>
<comment type="caution">
    <text evidence="1">The sequence shown here is derived from an EMBL/GenBank/DDBJ whole genome shotgun (WGS) entry which is preliminary data.</text>
</comment>
<dbReference type="Pfam" id="PF13856">
    <property type="entry name" value="Gifsy-2"/>
    <property type="match status" value="1"/>
</dbReference>
<protein>
    <submittedName>
        <fullName evidence="1">Phage tail protein</fullName>
    </submittedName>
</protein>
<name>A0ABT1WTS0_ACTSU</name>
<dbReference type="SUPFAM" id="SSF69279">
    <property type="entry name" value="Phage tail proteins"/>
    <property type="match status" value="1"/>
</dbReference>
<gene>
    <name evidence="1" type="ORF">LZL92_05830</name>
</gene>
<dbReference type="Proteomes" id="UP001206331">
    <property type="component" value="Unassembled WGS sequence"/>
</dbReference>
<keyword evidence="2" id="KW-1185">Reference proteome</keyword>
<dbReference type="EMBL" id="JAJUPA010000005">
    <property type="protein sequence ID" value="MCQ9629804.1"/>
    <property type="molecule type" value="Genomic_DNA"/>
</dbReference>
<organism evidence="1 2">
    <name type="scientific">Actinobacillus suis</name>
    <dbReference type="NCBI Taxonomy" id="716"/>
    <lineage>
        <taxon>Bacteria</taxon>
        <taxon>Pseudomonadati</taxon>
        <taxon>Pseudomonadota</taxon>
        <taxon>Gammaproteobacteria</taxon>
        <taxon>Pasteurellales</taxon>
        <taxon>Pasteurellaceae</taxon>
        <taxon>Actinobacillus</taxon>
    </lineage>
</organism>
<dbReference type="RefSeq" id="WP_014991304.1">
    <property type="nucleotide sequence ID" value="NZ_JAJUOY010000006.1"/>
</dbReference>
<proteinExistence type="predicted"/>
<reference evidence="1 2" key="1">
    <citation type="submission" date="2021-12" db="EMBL/GenBank/DDBJ databases">
        <title>Identification and characterization of A. suis stains in western Canada.</title>
        <authorList>
            <person name="Kulathunga D.G.R.S."/>
            <person name="De Oliveira Costa M."/>
        </authorList>
    </citation>
    <scope>NUCLEOTIDE SEQUENCE [LARGE SCALE GENOMIC DNA]</scope>
    <source>
        <strain evidence="1 2">18_292</strain>
    </source>
</reference>
<sequence>MSSLFDVALSGADNTILNTMMSDWEINGVIYPAVFDESQRTMDGILSQDELSAAGQGTSRVLTLYRSTGYKPRVGDTVSRGGKSYFVKSYYYEDGLIYVRLE</sequence>